<dbReference type="PROSITE" id="PS50902">
    <property type="entry name" value="FLAVODOXIN_LIKE"/>
    <property type="match status" value="1"/>
</dbReference>
<dbReference type="Pfam" id="PF00258">
    <property type="entry name" value="Flavodoxin_1"/>
    <property type="match status" value="1"/>
</dbReference>
<dbReference type="SUPFAM" id="SSF56281">
    <property type="entry name" value="Metallo-hydrolase/oxidoreductase"/>
    <property type="match status" value="1"/>
</dbReference>
<dbReference type="SMART" id="SM00849">
    <property type="entry name" value="Lactamase_B"/>
    <property type="match status" value="1"/>
</dbReference>
<dbReference type="InterPro" id="IPR036866">
    <property type="entry name" value="RibonucZ/Hydroxyglut_hydro"/>
</dbReference>
<gene>
    <name evidence="3" type="ORF">ENV30_09255</name>
</gene>
<dbReference type="GO" id="GO:0046872">
    <property type="term" value="F:metal ion binding"/>
    <property type="evidence" value="ECO:0007669"/>
    <property type="project" value="InterPro"/>
</dbReference>
<feature type="domain" description="Flavodoxin-like" evidence="2">
    <location>
        <begin position="256"/>
        <end position="393"/>
    </location>
</feature>
<dbReference type="GO" id="GO:0010181">
    <property type="term" value="F:FMN binding"/>
    <property type="evidence" value="ECO:0007669"/>
    <property type="project" value="InterPro"/>
</dbReference>
<dbReference type="InterPro" id="IPR008254">
    <property type="entry name" value="Flavodoxin/NO_synth"/>
</dbReference>
<evidence type="ECO:0000313" key="3">
    <source>
        <dbReference type="EMBL" id="HGI31471.1"/>
    </source>
</evidence>
<dbReference type="GO" id="GO:0016491">
    <property type="term" value="F:oxidoreductase activity"/>
    <property type="evidence" value="ECO:0007669"/>
    <property type="project" value="InterPro"/>
</dbReference>
<dbReference type="Gene3D" id="3.60.15.10">
    <property type="entry name" value="Ribonuclease Z/Hydroxyacylglutathione hydrolase-like"/>
    <property type="match status" value="1"/>
</dbReference>
<protein>
    <submittedName>
        <fullName evidence="3">FprA family A-type flavoprotein</fullName>
    </submittedName>
</protein>
<dbReference type="InterPro" id="IPR029039">
    <property type="entry name" value="Flavoprotein-like_sf"/>
</dbReference>
<comment type="caution">
    <text evidence="3">The sequence shown here is derived from an EMBL/GenBank/DDBJ whole genome shotgun (WGS) entry which is preliminary data.</text>
</comment>
<dbReference type="PANTHER" id="PTHR43717:SF1">
    <property type="entry name" value="ANAEROBIC NITRIC OXIDE REDUCTASE FLAVORUBREDOXIN"/>
    <property type="match status" value="1"/>
</dbReference>
<dbReference type="CDD" id="cd07709">
    <property type="entry name" value="flavodiiron_proteins_MBL-fold"/>
    <property type="match status" value="1"/>
</dbReference>
<dbReference type="PANTHER" id="PTHR43717">
    <property type="entry name" value="ANAEROBIC NITRIC OXIDE REDUCTASE FLAVORUBREDOXIN"/>
    <property type="match status" value="1"/>
</dbReference>
<name>A0A7V3YIG3_9BACT</name>
<dbReference type="SUPFAM" id="SSF52218">
    <property type="entry name" value="Flavoproteins"/>
    <property type="match status" value="1"/>
</dbReference>
<organism evidence="3">
    <name type="scientific">Candidatus Caldatribacterium californiense</name>
    <dbReference type="NCBI Taxonomy" id="1454726"/>
    <lineage>
        <taxon>Bacteria</taxon>
        <taxon>Pseudomonadati</taxon>
        <taxon>Atribacterota</taxon>
        <taxon>Atribacteria</taxon>
        <taxon>Atribacterales</taxon>
        <taxon>Candidatus Caldatribacteriaceae</taxon>
        <taxon>Candidatus Caldatribacterium</taxon>
    </lineage>
</organism>
<dbReference type="Gene3D" id="3.40.50.360">
    <property type="match status" value="1"/>
</dbReference>
<evidence type="ECO:0000256" key="1">
    <source>
        <dbReference type="ARBA" id="ARBA00007121"/>
    </source>
</evidence>
<proteinExistence type="inferred from homology"/>
<reference evidence="3" key="1">
    <citation type="journal article" date="2020" name="mSystems">
        <title>Genome- and Community-Level Interaction Insights into Carbon Utilization and Element Cycling Functions of Hydrothermarchaeota in Hydrothermal Sediment.</title>
        <authorList>
            <person name="Zhou Z."/>
            <person name="Liu Y."/>
            <person name="Xu W."/>
            <person name="Pan J."/>
            <person name="Luo Z.H."/>
            <person name="Li M."/>
        </authorList>
    </citation>
    <scope>NUCLEOTIDE SEQUENCE [LARGE SCALE GENOMIC DNA]</scope>
    <source>
        <strain evidence="3">SpSt-747</strain>
    </source>
</reference>
<dbReference type="InterPro" id="IPR045761">
    <property type="entry name" value="ODP_dom"/>
</dbReference>
<accession>A0A7V3YIG3</accession>
<sequence>MPSVEVCPGVYWIGVNDHTTDLFEGLWPITQEGVSYNSYLIVDQKNAIVDLAKSLKVDEYLAQIGERIPLESLNYIILNHMEPDHTGVLRVLRKLAPQAVILCSPQAKDMVSAFYGISEGVQVVRDGERIDLGEKKLVFYHVPMVHWPETMVTYEEKTQVLFSCDAFGGYGALQGAIFEDECPQFDFYIRESLRYFANIVAKYSAMVLKAIEKLSPLSISIVAPSHGLIWRKNPGRIIELYRKWSQYAESGGEVGVTLLYGSMYGNTEAMVDALAQGIAESGVQVDMFDARRVHPSYILASLWEKKGVVVGAPTYEAGLFPPVAQVLDLALRKNVKHKRAMYLGSFGWSGGARREIERFARELGWEMTVAFEFRGGGTKEDRQRVQQLGREFGASLRG</sequence>
<dbReference type="AlphaFoldDB" id="A0A7V3YIG3"/>
<dbReference type="InterPro" id="IPR016440">
    <property type="entry name" value="Rubredoxin-O_OxRdtase"/>
</dbReference>
<dbReference type="PIRSF" id="PIRSF005243">
    <property type="entry name" value="ROO"/>
    <property type="match status" value="1"/>
</dbReference>
<dbReference type="Pfam" id="PF19583">
    <property type="entry name" value="ODP"/>
    <property type="match status" value="1"/>
</dbReference>
<comment type="similarity">
    <text evidence="1">In the N-terminal section; belongs to the zinc metallo-hydrolase group 3 family.</text>
</comment>
<dbReference type="EMBL" id="DTFV01000130">
    <property type="protein sequence ID" value="HGI31471.1"/>
    <property type="molecule type" value="Genomic_DNA"/>
</dbReference>
<dbReference type="GO" id="GO:0009055">
    <property type="term" value="F:electron transfer activity"/>
    <property type="evidence" value="ECO:0007669"/>
    <property type="project" value="InterPro"/>
</dbReference>
<evidence type="ECO:0000259" key="2">
    <source>
        <dbReference type="PROSITE" id="PS50902"/>
    </source>
</evidence>
<dbReference type="InterPro" id="IPR001279">
    <property type="entry name" value="Metallo-B-lactamas"/>
</dbReference>